<accession>A0A552V6Y4</accession>
<reference evidence="2 3" key="1">
    <citation type="submission" date="2019-07" db="EMBL/GenBank/DDBJ databases">
        <title>Criibacterium bergeronii gen. nov., sp. nov. isolated from human clinical samples.</title>
        <authorList>
            <person name="Maheux A.F."/>
            <person name="Boudreau D.K."/>
            <person name="Berube E."/>
            <person name="Brodeur S."/>
            <person name="Bernard K.A."/>
            <person name="Abed J.Y."/>
            <person name="Ducrey E."/>
            <person name="Guay E.F."/>
            <person name="Raymond F."/>
            <person name="Corbeil J."/>
            <person name="Domingo M.-C."/>
            <person name="Roy P.H."/>
            <person name="Boissinot M."/>
            <person name="Tocheva E.I."/>
            <person name="Omar R.F."/>
        </authorList>
    </citation>
    <scope>NUCLEOTIDE SEQUENCE [LARGE SCALE GENOMIC DNA]</scope>
    <source>
        <strain evidence="2 3">CCRI-24246</strain>
    </source>
</reference>
<organism evidence="2 3">
    <name type="scientific">Criibacterium bergeronii</name>
    <dbReference type="NCBI Taxonomy" id="1871336"/>
    <lineage>
        <taxon>Bacteria</taxon>
        <taxon>Bacillati</taxon>
        <taxon>Bacillota</taxon>
        <taxon>Clostridia</taxon>
        <taxon>Peptostreptococcales</taxon>
        <taxon>Filifactoraceae</taxon>
        <taxon>Criibacterium</taxon>
    </lineage>
</organism>
<dbReference type="OrthoDB" id="1708290at2"/>
<keyword evidence="1" id="KW-0472">Membrane</keyword>
<keyword evidence="1" id="KW-1133">Transmembrane helix</keyword>
<evidence type="ECO:0000256" key="1">
    <source>
        <dbReference type="SAM" id="Phobius"/>
    </source>
</evidence>
<dbReference type="AlphaFoldDB" id="A0A552V6Y4"/>
<protein>
    <recommendedName>
        <fullName evidence="4">2TM domain-containing protein</fullName>
    </recommendedName>
</protein>
<gene>
    <name evidence="2" type="ORF">FL857_05860</name>
</gene>
<proteinExistence type="predicted"/>
<dbReference type="Proteomes" id="UP000319424">
    <property type="component" value="Unassembled WGS sequence"/>
</dbReference>
<feature type="transmembrane region" description="Helical" evidence="1">
    <location>
        <begin position="34"/>
        <end position="54"/>
    </location>
</feature>
<evidence type="ECO:0000313" key="2">
    <source>
        <dbReference type="EMBL" id="TRW26210.1"/>
    </source>
</evidence>
<sequence length="93" mass="10896">MDEKLELLEKELNDLKKSRQPKTRSKKKDFSKKIVIAVIIMNIAFTIAIMYLFLKTSSEPQTLIASWFGFTTVELWNMAKIKQSKIKQTKENE</sequence>
<keyword evidence="1" id="KW-0812">Transmembrane</keyword>
<evidence type="ECO:0000313" key="3">
    <source>
        <dbReference type="Proteomes" id="UP000319424"/>
    </source>
</evidence>
<dbReference type="RefSeq" id="WP_144398139.1">
    <property type="nucleotide sequence ID" value="NZ_VJXW01000007.1"/>
</dbReference>
<comment type="caution">
    <text evidence="2">The sequence shown here is derived from an EMBL/GenBank/DDBJ whole genome shotgun (WGS) entry which is preliminary data.</text>
</comment>
<feature type="transmembrane region" description="Helical" evidence="1">
    <location>
        <begin position="60"/>
        <end position="79"/>
    </location>
</feature>
<name>A0A552V6Y4_9FIRM</name>
<evidence type="ECO:0008006" key="4">
    <source>
        <dbReference type="Google" id="ProtNLM"/>
    </source>
</evidence>
<dbReference type="EMBL" id="VJXW01000007">
    <property type="protein sequence ID" value="TRW26210.1"/>
    <property type="molecule type" value="Genomic_DNA"/>
</dbReference>